<reference evidence="16" key="1">
    <citation type="journal article" date="2019" name="Int. J. Syst. Evol. Microbiol.">
        <title>The Global Catalogue of Microorganisms (GCM) 10K type strain sequencing project: providing services to taxonomists for standard genome sequencing and annotation.</title>
        <authorList>
            <consortium name="The Broad Institute Genomics Platform"/>
            <consortium name="The Broad Institute Genome Sequencing Center for Infectious Disease"/>
            <person name="Wu L."/>
            <person name="Ma J."/>
        </authorList>
    </citation>
    <scope>NUCLEOTIDE SEQUENCE [LARGE SCALE GENOMIC DNA]</scope>
    <source>
        <strain evidence="16">KCTC 42282</strain>
    </source>
</reference>
<dbReference type="PROSITE" id="PS00365">
    <property type="entry name" value="NIR_SIR"/>
    <property type="match status" value="1"/>
</dbReference>
<protein>
    <recommendedName>
        <fullName evidence="11">Sulfite reductase [NADPH] hemoprotein beta-component</fullName>
        <shortName evidence="11">SiR-HP</shortName>
        <shortName evidence="11">SiRHP</shortName>
        <ecNumber evidence="11">1.8.1.2</ecNumber>
    </recommendedName>
</protein>
<comment type="similarity">
    <text evidence="1 11">Belongs to the nitrite and sulfite reductase 4Fe-4S domain family.</text>
</comment>
<evidence type="ECO:0000256" key="2">
    <source>
        <dbReference type="ARBA" id="ARBA00022485"/>
    </source>
</evidence>
<feature type="domain" description="Nitrite/Sulfite reductase ferredoxin-like" evidence="14">
    <location>
        <begin position="79"/>
        <end position="142"/>
    </location>
</feature>
<organism evidence="15 16">
    <name type="scientific">Camelimonas fluminis</name>
    <dbReference type="NCBI Taxonomy" id="1576911"/>
    <lineage>
        <taxon>Bacteria</taxon>
        <taxon>Pseudomonadati</taxon>
        <taxon>Pseudomonadota</taxon>
        <taxon>Alphaproteobacteria</taxon>
        <taxon>Hyphomicrobiales</taxon>
        <taxon>Chelatococcaceae</taxon>
        <taxon>Camelimonas</taxon>
    </lineage>
</organism>
<comment type="cofactor">
    <cofactor evidence="11">
        <name>siroheme</name>
        <dbReference type="ChEBI" id="CHEBI:60052"/>
    </cofactor>
    <text evidence="11">Binds 1 siroheme per subunit.</text>
</comment>
<dbReference type="PRINTS" id="PR00397">
    <property type="entry name" value="SIROHAEM"/>
</dbReference>
<keyword evidence="7 11" id="KW-0560">Oxidoreductase</keyword>
<dbReference type="Proteomes" id="UP001595704">
    <property type="component" value="Unassembled WGS sequence"/>
</dbReference>
<evidence type="ECO:0000259" key="14">
    <source>
        <dbReference type="Pfam" id="PF03460"/>
    </source>
</evidence>
<dbReference type="RefSeq" id="WP_191320272.1">
    <property type="nucleotide sequence ID" value="NZ_BNCG01000015.1"/>
</dbReference>
<dbReference type="SUPFAM" id="SSF55124">
    <property type="entry name" value="Nitrite/Sulfite reductase N-terminal domain-like"/>
    <property type="match status" value="2"/>
</dbReference>
<proteinExistence type="inferred from homology"/>
<evidence type="ECO:0000313" key="15">
    <source>
        <dbReference type="EMBL" id="MFC3638884.1"/>
    </source>
</evidence>
<evidence type="ECO:0000256" key="8">
    <source>
        <dbReference type="ARBA" id="ARBA00023004"/>
    </source>
</evidence>
<comment type="function">
    <text evidence="11">Component of the sulfite reductase complex that catalyzes the 6-electron reduction of sulfite to sulfide. This is one of several activities required for the biosynthesis of L-cysteine from sulfate.</text>
</comment>
<feature type="compositionally biased region" description="Basic and acidic residues" evidence="12">
    <location>
        <begin position="1"/>
        <end position="11"/>
    </location>
</feature>
<dbReference type="SUPFAM" id="SSF56014">
    <property type="entry name" value="Nitrite and sulphite reductase 4Fe-4S domain-like"/>
    <property type="match status" value="2"/>
</dbReference>
<dbReference type="Pfam" id="PF03460">
    <property type="entry name" value="NIR_SIR_ferr"/>
    <property type="match status" value="2"/>
</dbReference>
<evidence type="ECO:0000256" key="1">
    <source>
        <dbReference type="ARBA" id="ARBA00010429"/>
    </source>
</evidence>
<sequence length="587" mass="64515">MTDAVIDRSRDISQPLDRLGPDETMKANSRQLRGSIAAGLEAELTAAVPGDDIKLMKFHGLYQQDNRDIRDERRRRKMEPAYRFMARVRLPGGVLTPAQWLKLDELARRHAGESLRLTTRQTFQLHHVRKQALRPVIQGLRDVLLDTRAACGDDTRGVMASINPELSVLHAEVLALAVKASNHAAPKTGAYDEIWYGAEHRTPDGKASGTGGKPEAGPEEPLYGATYLPRKFKIGFVIPPINDIDVYAQDLGFIAITDGGELKGFNVAIGGGMGRTDNTPATYPRLASVIGFIPKDQVIAVCDAVIAVQRDYGDRVDRSRARFKYTIDDKGLDVIRALVEARLGYAFEPARPYAFTSNGDALGWRQGEDGRWHFTLRVQNGRISNFSDLALLDALRAVARRHTGRFRVTPNQNLVIADIEAADRPAMTALLRERGLDALNAGSGLRRNSMACVAFPTCGLAMAESERYLPALVDKIDAILGRHGLENEPVTIRMTGCPNGCARPYIAEIGLTGRAPGKYNLYLGGGFHGQRLNKMALENVGEQAILDYLDGALGRYAGERVPGEHFGDFAIRIGLVPEVREGRRFND</sequence>
<comment type="catalytic activity">
    <reaction evidence="11">
        <text>hydrogen sulfide + 3 NADP(+) + 3 H2O = sulfite + 3 NADPH + 4 H(+)</text>
        <dbReference type="Rhea" id="RHEA:13801"/>
        <dbReference type="ChEBI" id="CHEBI:15377"/>
        <dbReference type="ChEBI" id="CHEBI:15378"/>
        <dbReference type="ChEBI" id="CHEBI:17359"/>
        <dbReference type="ChEBI" id="CHEBI:29919"/>
        <dbReference type="ChEBI" id="CHEBI:57783"/>
        <dbReference type="ChEBI" id="CHEBI:58349"/>
        <dbReference type="EC" id="1.8.1.2"/>
    </reaction>
</comment>
<evidence type="ECO:0000256" key="6">
    <source>
        <dbReference type="ARBA" id="ARBA00022857"/>
    </source>
</evidence>
<evidence type="ECO:0000256" key="7">
    <source>
        <dbReference type="ARBA" id="ARBA00023002"/>
    </source>
</evidence>
<evidence type="ECO:0000256" key="5">
    <source>
        <dbReference type="ARBA" id="ARBA00022723"/>
    </source>
</evidence>
<feature type="region of interest" description="Disordered" evidence="12">
    <location>
        <begin position="1"/>
        <end position="23"/>
    </location>
</feature>
<dbReference type="InterPro" id="IPR036136">
    <property type="entry name" value="Nit/Sulf_reduc_fer-like_dom_sf"/>
</dbReference>
<dbReference type="PANTHER" id="PTHR11493">
    <property type="entry name" value="SULFITE REDUCTASE [NADPH] SUBUNIT BETA-RELATED"/>
    <property type="match status" value="1"/>
</dbReference>
<evidence type="ECO:0000259" key="13">
    <source>
        <dbReference type="Pfam" id="PF01077"/>
    </source>
</evidence>
<dbReference type="EC" id="1.8.1.2" evidence="11"/>
<keyword evidence="6 11" id="KW-0521">NADP</keyword>
<keyword evidence="4 11" id="KW-0349">Heme</keyword>
<evidence type="ECO:0000313" key="16">
    <source>
        <dbReference type="Proteomes" id="UP001595704"/>
    </source>
</evidence>
<accession>A0ABV7UJI5</accession>
<feature type="binding site" evidence="11">
    <location>
        <position position="458"/>
    </location>
    <ligand>
        <name>[4Fe-4S] cluster</name>
        <dbReference type="ChEBI" id="CHEBI:49883"/>
    </ligand>
</feature>
<feature type="domain" description="Nitrite/sulphite reductase 4Fe-4S" evidence="13">
    <location>
        <begin position="446"/>
        <end position="575"/>
    </location>
</feature>
<dbReference type="InterPro" id="IPR045169">
    <property type="entry name" value="NO2/SO3_Rdtase_4Fe4S_prot"/>
</dbReference>
<dbReference type="InterPro" id="IPR045854">
    <property type="entry name" value="NO2/SO3_Rdtase_4Fe4S_sf"/>
</dbReference>
<dbReference type="EMBL" id="JBHRYC010000082">
    <property type="protein sequence ID" value="MFC3638884.1"/>
    <property type="molecule type" value="Genomic_DNA"/>
</dbReference>
<dbReference type="InterPro" id="IPR006066">
    <property type="entry name" value="NO2/SO3_Rdtase_FeS/sirohaem_BS"/>
</dbReference>
<keyword evidence="3 11" id="KW-0028">Amino-acid biosynthesis</keyword>
<evidence type="ECO:0000256" key="3">
    <source>
        <dbReference type="ARBA" id="ARBA00022605"/>
    </source>
</evidence>
<feature type="binding site" evidence="11">
    <location>
        <position position="452"/>
    </location>
    <ligand>
        <name>[4Fe-4S] cluster</name>
        <dbReference type="ChEBI" id="CHEBI:49883"/>
    </ligand>
</feature>
<dbReference type="HAMAP" id="MF_01540">
    <property type="entry name" value="CysI"/>
    <property type="match status" value="1"/>
</dbReference>
<keyword evidence="10 11" id="KW-0198">Cysteine biosynthesis</keyword>
<dbReference type="InterPro" id="IPR006067">
    <property type="entry name" value="NO2/SO3_Rdtase_4Fe4S_dom"/>
</dbReference>
<comment type="subunit">
    <text evidence="11">Alpha(8)-beta(8). The alpha component is a flavoprotein, the beta component is a hemoprotein.</text>
</comment>
<evidence type="ECO:0000256" key="4">
    <source>
        <dbReference type="ARBA" id="ARBA00022617"/>
    </source>
</evidence>
<evidence type="ECO:0000256" key="10">
    <source>
        <dbReference type="ARBA" id="ARBA00023192"/>
    </source>
</evidence>
<evidence type="ECO:0000256" key="9">
    <source>
        <dbReference type="ARBA" id="ARBA00023014"/>
    </source>
</evidence>
<dbReference type="Pfam" id="PF01077">
    <property type="entry name" value="NIR_SIR"/>
    <property type="match status" value="2"/>
</dbReference>
<feature type="binding site" evidence="11">
    <location>
        <position position="501"/>
    </location>
    <ligand>
        <name>[4Fe-4S] cluster</name>
        <dbReference type="ChEBI" id="CHEBI:49883"/>
    </ligand>
</feature>
<dbReference type="NCBIfam" id="NF010029">
    <property type="entry name" value="PRK13504.1"/>
    <property type="match status" value="1"/>
</dbReference>
<keyword evidence="2 11" id="KW-0004">4Fe-4S</keyword>
<dbReference type="InterPro" id="IPR011786">
    <property type="entry name" value="CysI"/>
</dbReference>
<evidence type="ECO:0000256" key="11">
    <source>
        <dbReference type="HAMAP-Rule" id="MF_01540"/>
    </source>
</evidence>
<name>A0ABV7UJI5_9HYPH</name>
<keyword evidence="8 11" id="KW-0408">Iron</keyword>
<keyword evidence="16" id="KW-1185">Reference proteome</keyword>
<feature type="domain" description="Nitrite/sulphite reductase 4Fe-4S" evidence="13">
    <location>
        <begin position="218"/>
        <end position="344"/>
    </location>
</feature>
<dbReference type="Gene3D" id="3.30.413.10">
    <property type="entry name" value="Sulfite Reductase Hemoprotein, domain 1"/>
    <property type="match status" value="2"/>
</dbReference>
<feature type="binding site" description="axial binding residue" evidence="11">
    <location>
        <position position="501"/>
    </location>
    <ligand>
        <name>siroheme</name>
        <dbReference type="ChEBI" id="CHEBI:60052"/>
    </ligand>
    <ligandPart>
        <name>Fe</name>
        <dbReference type="ChEBI" id="CHEBI:18248"/>
    </ligandPart>
</feature>
<feature type="domain" description="Nitrite/Sulfite reductase ferredoxin-like" evidence="14">
    <location>
        <begin position="366"/>
        <end position="433"/>
    </location>
</feature>
<dbReference type="InterPro" id="IPR005117">
    <property type="entry name" value="NiRdtase/SiRdtase_haem-b_fer"/>
</dbReference>
<feature type="binding site" evidence="11">
    <location>
        <position position="497"/>
    </location>
    <ligand>
        <name>[4Fe-4S] cluster</name>
        <dbReference type="ChEBI" id="CHEBI:49883"/>
    </ligand>
</feature>
<comment type="pathway">
    <text evidence="11">Sulfur metabolism; hydrogen sulfide biosynthesis; hydrogen sulfide from sulfite (NADPH route): step 1/1.</text>
</comment>
<dbReference type="PANTHER" id="PTHR11493:SF47">
    <property type="entry name" value="SULFITE REDUCTASE [NADPH] SUBUNIT BETA"/>
    <property type="match status" value="1"/>
</dbReference>
<comment type="caution">
    <text evidence="15">The sequence shown here is derived from an EMBL/GenBank/DDBJ whole genome shotgun (WGS) entry which is preliminary data.</text>
</comment>
<keyword evidence="9 11" id="KW-0411">Iron-sulfur</keyword>
<keyword evidence="5 11" id="KW-0479">Metal-binding</keyword>
<evidence type="ECO:0000256" key="12">
    <source>
        <dbReference type="SAM" id="MobiDB-lite"/>
    </source>
</evidence>
<comment type="cofactor">
    <cofactor evidence="11">
        <name>[4Fe-4S] cluster</name>
        <dbReference type="ChEBI" id="CHEBI:49883"/>
    </cofactor>
    <text evidence="11">Binds 1 [4Fe-4S] cluster per subunit.</text>
</comment>
<gene>
    <name evidence="11" type="primary">cysI</name>
    <name evidence="15" type="ORF">ACFONL_16205</name>
</gene>
<dbReference type="Gene3D" id="3.90.480.10">
    <property type="entry name" value="Sulfite Reductase Hemoprotein,Domain 2"/>
    <property type="match status" value="1"/>
</dbReference>